<feature type="non-terminal residue" evidence="2">
    <location>
        <position position="1"/>
    </location>
</feature>
<evidence type="ECO:0000313" key="2">
    <source>
        <dbReference type="EMBL" id="EGZ29697.1"/>
    </source>
</evidence>
<evidence type="ECO:0000313" key="3">
    <source>
        <dbReference type="Proteomes" id="UP000002640"/>
    </source>
</evidence>
<proteinExistence type="predicted"/>
<feature type="compositionally biased region" description="Basic and acidic residues" evidence="1">
    <location>
        <begin position="46"/>
        <end position="57"/>
    </location>
</feature>
<dbReference type="RefSeq" id="XP_009516972.1">
    <property type="nucleotide sequence ID" value="XM_009518677.1"/>
</dbReference>
<accession>G4YHX0</accession>
<feature type="non-terminal residue" evidence="2">
    <location>
        <position position="82"/>
    </location>
</feature>
<dbReference type="OMA" id="GYNAFDF"/>
<name>G4YHX0_PHYSP</name>
<gene>
    <name evidence="2" type="ORF">PHYSODRAFT_414371</name>
</gene>
<protein>
    <submittedName>
        <fullName evidence="2">Uncharacterized protein</fullName>
    </submittedName>
</protein>
<keyword evidence="3" id="KW-1185">Reference proteome</keyword>
<feature type="region of interest" description="Disordered" evidence="1">
    <location>
        <begin position="1"/>
        <end position="65"/>
    </location>
</feature>
<feature type="compositionally biased region" description="Basic residues" evidence="1">
    <location>
        <begin position="1"/>
        <end position="12"/>
    </location>
</feature>
<reference evidence="2 3" key="1">
    <citation type="journal article" date="2006" name="Science">
        <title>Phytophthora genome sequences uncover evolutionary origins and mechanisms of pathogenesis.</title>
        <authorList>
            <person name="Tyler B.M."/>
            <person name="Tripathy S."/>
            <person name="Zhang X."/>
            <person name="Dehal P."/>
            <person name="Jiang R.H."/>
            <person name="Aerts A."/>
            <person name="Arredondo F.D."/>
            <person name="Baxter L."/>
            <person name="Bensasson D."/>
            <person name="Beynon J.L."/>
            <person name="Chapman J."/>
            <person name="Damasceno C.M."/>
            <person name="Dorrance A.E."/>
            <person name="Dou D."/>
            <person name="Dickerman A.W."/>
            <person name="Dubchak I.L."/>
            <person name="Garbelotto M."/>
            <person name="Gijzen M."/>
            <person name="Gordon S.G."/>
            <person name="Govers F."/>
            <person name="Grunwald N.J."/>
            <person name="Huang W."/>
            <person name="Ivors K.L."/>
            <person name="Jones R.W."/>
            <person name="Kamoun S."/>
            <person name="Krampis K."/>
            <person name="Lamour K.H."/>
            <person name="Lee M.K."/>
            <person name="McDonald W.H."/>
            <person name="Medina M."/>
            <person name="Meijer H.J."/>
            <person name="Nordberg E.K."/>
            <person name="Maclean D.J."/>
            <person name="Ospina-Giraldo M.D."/>
            <person name="Morris P.F."/>
            <person name="Phuntumart V."/>
            <person name="Putnam N.H."/>
            <person name="Rash S."/>
            <person name="Rose J.K."/>
            <person name="Sakihama Y."/>
            <person name="Salamov A.A."/>
            <person name="Savidor A."/>
            <person name="Scheuring C.F."/>
            <person name="Smith B.M."/>
            <person name="Sobral B.W."/>
            <person name="Terry A."/>
            <person name="Torto-Alalibo T.A."/>
            <person name="Win J."/>
            <person name="Xu Z."/>
            <person name="Zhang H."/>
            <person name="Grigoriev I.V."/>
            <person name="Rokhsar D.S."/>
            <person name="Boore J.L."/>
        </authorList>
    </citation>
    <scope>NUCLEOTIDE SEQUENCE [LARGE SCALE GENOMIC DNA]</scope>
    <source>
        <strain evidence="2 3">P6497</strain>
    </source>
</reference>
<dbReference type="InParanoid" id="G4YHX0"/>
<dbReference type="AlphaFoldDB" id="G4YHX0"/>
<dbReference type="EMBL" id="JH159151">
    <property type="protein sequence ID" value="EGZ29697.1"/>
    <property type="molecule type" value="Genomic_DNA"/>
</dbReference>
<evidence type="ECO:0000256" key="1">
    <source>
        <dbReference type="SAM" id="MobiDB-lite"/>
    </source>
</evidence>
<organism evidence="2 3">
    <name type="scientific">Phytophthora sojae (strain P6497)</name>
    <name type="common">Soybean stem and root rot agent</name>
    <name type="synonym">Phytophthora megasperma f. sp. glycines</name>
    <dbReference type="NCBI Taxonomy" id="1094619"/>
    <lineage>
        <taxon>Eukaryota</taxon>
        <taxon>Sar</taxon>
        <taxon>Stramenopiles</taxon>
        <taxon>Oomycota</taxon>
        <taxon>Peronosporomycetes</taxon>
        <taxon>Peronosporales</taxon>
        <taxon>Peronosporaceae</taxon>
        <taxon>Phytophthora</taxon>
    </lineage>
</organism>
<dbReference type="KEGG" id="psoj:PHYSODRAFT_414371"/>
<dbReference type="GeneID" id="20651820"/>
<dbReference type="Proteomes" id="UP000002640">
    <property type="component" value="Unassembled WGS sequence"/>
</dbReference>
<sequence>VERLRARQRRMHPINQRQDHSVRSSRAASLDEHEGRRRKISANWSRKQEHNKSHDDGNWPLPAGTEMHMGYNAFDFSTCPEA</sequence>